<name>A0AAD5I704_ACENE</name>
<evidence type="ECO:0000313" key="3">
    <source>
        <dbReference type="Proteomes" id="UP001064489"/>
    </source>
</evidence>
<dbReference type="EMBL" id="JAJSOW010000108">
    <property type="protein sequence ID" value="KAI9153733.1"/>
    <property type="molecule type" value="Genomic_DNA"/>
</dbReference>
<gene>
    <name evidence="2" type="ORF">LWI28_015726</name>
</gene>
<accession>A0AAD5I704</accession>
<dbReference type="AlphaFoldDB" id="A0AAD5I704"/>
<sequence>MANSPGRAGYPAYPGRNSPSKTQTFLTRPRVRVVRVPGPGPGIPRYPASVEPKISFSQFEPNLPIETTQQNRANAVTISPRLAAAAAVIRSSSPITPATVWG</sequence>
<organism evidence="2 3">
    <name type="scientific">Acer negundo</name>
    <name type="common">Box elder</name>
    <dbReference type="NCBI Taxonomy" id="4023"/>
    <lineage>
        <taxon>Eukaryota</taxon>
        <taxon>Viridiplantae</taxon>
        <taxon>Streptophyta</taxon>
        <taxon>Embryophyta</taxon>
        <taxon>Tracheophyta</taxon>
        <taxon>Spermatophyta</taxon>
        <taxon>Magnoliopsida</taxon>
        <taxon>eudicotyledons</taxon>
        <taxon>Gunneridae</taxon>
        <taxon>Pentapetalae</taxon>
        <taxon>rosids</taxon>
        <taxon>malvids</taxon>
        <taxon>Sapindales</taxon>
        <taxon>Sapindaceae</taxon>
        <taxon>Hippocastanoideae</taxon>
        <taxon>Acereae</taxon>
        <taxon>Acer</taxon>
    </lineage>
</organism>
<evidence type="ECO:0000313" key="2">
    <source>
        <dbReference type="EMBL" id="KAI9153733.1"/>
    </source>
</evidence>
<comment type="caution">
    <text evidence="2">The sequence shown here is derived from an EMBL/GenBank/DDBJ whole genome shotgun (WGS) entry which is preliminary data.</text>
</comment>
<feature type="region of interest" description="Disordered" evidence="1">
    <location>
        <begin position="1"/>
        <end position="23"/>
    </location>
</feature>
<reference evidence="2" key="2">
    <citation type="submission" date="2023-02" db="EMBL/GenBank/DDBJ databases">
        <authorList>
            <person name="Swenson N.G."/>
            <person name="Wegrzyn J.L."/>
            <person name="Mcevoy S.L."/>
        </authorList>
    </citation>
    <scope>NUCLEOTIDE SEQUENCE</scope>
    <source>
        <strain evidence="2">91603</strain>
        <tissue evidence="2">Leaf</tissue>
    </source>
</reference>
<proteinExistence type="predicted"/>
<dbReference type="Proteomes" id="UP001064489">
    <property type="component" value="Chromosome 11"/>
</dbReference>
<protein>
    <submittedName>
        <fullName evidence="2">Uncharacterized protein</fullName>
    </submittedName>
</protein>
<keyword evidence="3" id="KW-1185">Reference proteome</keyword>
<reference evidence="2" key="1">
    <citation type="journal article" date="2022" name="Plant J.">
        <title>Strategies of tolerance reflected in two North American maple genomes.</title>
        <authorList>
            <person name="McEvoy S.L."/>
            <person name="Sezen U.U."/>
            <person name="Trouern-Trend A."/>
            <person name="McMahon S.M."/>
            <person name="Schaberg P.G."/>
            <person name="Yang J."/>
            <person name="Wegrzyn J.L."/>
            <person name="Swenson N.G."/>
        </authorList>
    </citation>
    <scope>NUCLEOTIDE SEQUENCE</scope>
    <source>
        <strain evidence="2">91603</strain>
    </source>
</reference>
<evidence type="ECO:0000256" key="1">
    <source>
        <dbReference type="SAM" id="MobiDB-lite"/>
    </source>
</evidence>